<dbReference type="InterPro" id="IPR000626">
    <property type="entry name" value="Ubiquitin-like_dom"/>
</dbReference>
<dbReference type="PANTHER" id="PTHR13169:SF0">
    <property type="entry name" value="UBIQUITIN-LIKE PROTEIN 3"/>
    <property type="match status" value="1"/>
</dbReference>
<organism evidence="2 3">
    <name type="scientific">Ridgeia piscesae</name>
    <name type="common">Tubeworm</name>
    <dbReference type="NCBI Taxonomy" id="27915"/>
    <lineage>
        <taxon>Eukaryota</taxon>
        <taxon>Metazoa</taxon>
        <taxon>Spiralia</taxon>
        <taxon>Lophotrochozoa</taxon>
        <taxon>Annelida</taxon>
        <taxon>Polychaeta</taxon>
        <taxon>Sedentaria</taxon>
        <taxon>Canalipalpata</taxon>
        <taxon>Sabellida</taxon>
        <taxon>Siboglinidae</taxon>
        <taxon>Ridgeia</taxon>
    </lineage>
</organism>
<keyword evidence="3" id="KW-1185">Reference proteome</keyword>
<dbReference type="AlphaFoldDB" id="A0AAD9NYD2"/>
<dbReference type="InterPro" id="IPR047977">
    <property type="entry name" value="UBL3_Ubl_met"/>
</dbReference>
<evidence type="ECO:0000313" key="2">
    <source>
        <dbReference type="EMBL" id="KAK2184762.1"/>
    </source>
</evidence>
<dbReference type="InterPro" id="IPR029071">
    <property type="entry name" value="Ubiquitin-like_domsf"/>
</dbReference>
<feature type="domain" description="Ubiquitin-like" evidence="1">
    <location>
        <begin position="8"/>
        <end position="77"/>
    </location>
</feature>
<dbReference type="Proteomes" id="UP001209878">
    <property type="component" value="Unassembled WGS sequence"/>
</dbReference>
<evidence type="ECO:0000313" key="3">
    <source>
        <dbReference type="Proteomes" id="UP001209878"/>
    </source>
</evidence>
<dbReference type="InterPro" id="IPR040015">
    <property type="entry name" value="UBL3-like"/>
</dbReference>
<dbReference type="EMBL" id="JAODUO010000253">
    <property type="protein sequence ID" value="KAK2184762.1"/>
    <property type="molecule type" value="Genomic_DNA"/>
</dbReference>
<sequence>MVSHHILINLRLILVSGKTKEFLFSPSNSAADITQHVYDSWPQEWTDEQPPTTNILRLIYQGRFLHGNVTLGGVALQLPLGKTTVMHLVARENLPEPNNQVVFLGTANLLNLDIVGLILSVEPAGAAARTRSGELQAKSRANRHQLAYKYYVWQWGRCPVKWQY</sequence>
<comment type="caution">
    <text evidence="2">The sequence shown here is derived from an EMBL/GenBank/DDBJ whole genome shotgun (WGS) entry which is preliminary data.</text>
</comment>
<accession>A0AAD9NYD2</accession>
<dbReference type="CDD" id="cd17048">
    <property type="entry name" value="Ubl_UBL3"/>
    <property type="match status" value="1"/>
</dbReference>
<reference evidence="2" key="1">
    <citation type="journal article" date="2023" name="Mol. Biol. Evol.">
        <title>Third-Generation Sequencing Reveals the Adaptive Role of the Epigenome in Three Deep-Sea Polychaetes.</title>
        <authorList>
            <person name="Perez M."/>
            <person name="Aroh O."/>
            <person name="Sun Y."/>
            <person name="Lan Y."/>
            <person name="Juniper S.K."/>
            <person name="Young C.R."/>
            <person name="Angers B."/>
            <person name="Qian P.Y."/>
        </authorList>
    </citation>
    <scope>NUCLEOTIDE SEQUENCE</scope>
    <source>
        <strain evidence="2">R07B-5</strain>
    </source>
</reference>
<protein>
    <recommendedName>
        <fullName evidence="1">Ubiquitin-like domain-containing protein</fullName>
    </recommendedName>
</protein>
<name>A0AAD9NYD2_RIDPI</name>
<dbReference type="SUPFAM" id="SSF54236">
    <property type="entry name" value="Ubiquitin-like"/>
    <property type="match status" value="1"/>
</dbReference>
<dbReference type="PROSITE" id="PS50053">
    <property type="entry name" value="UBIQUITIN_2"/>
    <property type="match status" value="1"/>
</dbReference>
<gene>
    <name evidence="2" type="ORF">NP493_253g00015</name>
</gene>
<dbReference type="Pfam" id="PF13881">
    <property type="entry name" value="Rad60-SLD_2"/>
    <property type="match status" value="1"/>
</dbReference>
<dbReference type="InterPro" id="IPR039540">
    <property type="entry name" value="UBL3-like_ubiquitin_dom"/>
</dbReference>
<proteinExistence type="predicted"/>
<evidence type="ECO:0000259" key="1">
    <source>
        <dbReference type="PROSITE" id="PS50053"/>
    </source>
</evidence>
<dbReference type="PANTHER" id="PTHR13169">
    <property type="entry name" value="UBIQUITIN-LIKE PROTEIN 3 HCG-1 PROTEIN"/>
    <property type="match status" value="1"/>
</dbReference>
<dbReference type="Gene3D" id="3.10.20.90">
    <property type="entry name" value="Phosphatidylinositol 3-kinase Catalytic Subunit, Chain A, domain 1"/>
    <property type="match status" value="1"/>
</dbReference>